<evidence type="ECO:0000313" key="2">
    <source>
        <dbReference type="Proteomes" id="UP000009168"/>
    </source>
</evidence>
<accession>I7LU16</accession>
<proteinExistence type="predicted"/>
<dbReference type="AlphaFoldDB" id="I7LU16"/>
<name>I7LU16_TETTS</name>
<dbReference type="EMBL" id="GG662849">
    <property type="protein sequence ID" value="EAR87717.1"/>
    <property type="molecule type" value="Genomic_DNA"/>
</dbReference>
<dbReference type="KEGG" id="tet:TTHERM_00540370"/>
<keyword evidence="2" id="KW-1185">Reference proteome</keyword>
<dbReference type="Proteomes" id="UP000009168">
    <property type="component" value="Unassembled WGS sequence"/>
</dbReference>
<gene>
    <name evidence="1" type="ORF">TTHERM_00540370</name>
</gene>
<dbReference type="HOGENOM" id="CLU_3128439_0_0_1"/>
<protein>
    <submittedName>
        <fullName evidence="1">Uncharacterized protein</fullName>
    </submittedName>
</protein>
<evidence type="ECO:0000313" key="1">
    <source>
        <dbReference type="EMBL" id="EAR87717.1"/>
    </source>
</evidence>
<dbReference type="GeneID" id="7832554"/>
<dbReference type="RefSeq" id="XP_001007962.1">
    <property type="nucleotide sequence ID" value="XM_001007962.1"/>
</dbReference>
<sequence>MFLKKSKKVALQGKYLEGEKIVGRDVFSAYWSKNPPIVTSLIKNYFQLEI</sequence>
<dbReference type="InParanoid" id="I7LU16"/>
<reference evidence="2" key="1">
    <citation type="journal article" date="2006" name="PLoS Biol.">
        <title>Macronuclear genome sequence of the ciliate Tetrahymena thermophila, a model eukaryote.</title>
        <authorList>
            <person name="Eisen J.A."/>
            <person name="Coyne R.S."/>
            <person name="Wu M."/>
            <person name="Wu D."/>
            <person name="Thiagarajan M."/>
            <person name="Wortman J.R."/>
            <person name="Badger J.H."/>
            <person name="Ren Q."/>
            <person name="Amedeo P."/>
            <person name="Jones K.M."/>
            <person name="Tallon L.J."/>
            <person name="Delcher A.L."/>
            <person name="Salzberg S.L."/>
            <person name="Silva J.C."/>
            <person name="Haas B.J."/>
            <person name="Majoros W.H."/>
            <person name="Farzad M."/>
            <person name="Carlton J.M."/>
            <person name="Smith R.K. Jr."/>
            <person name="Garg J."/>
            <person name="Pearlman R.E."/>
            <person name="Karrer K.M."/>
            <person name="Sun L."/>
            <person name="Manning G."/>
            <person name="Elde N.C."/>
            <person name="Turkewitz A.P."/>
            <person name="Asai D.J."/>
            <person name="Wilkes D.E."/>
            <person name="Wang Y."/>
            <person name="Cai H."/>
            <person name="Collins K."/>
            <person name="Stewart B.A."/>
            <person name="Lee S.R."/>
            <person name="Wilamowska K."/>
            <person name="Weinberg Z."/>
            <person name="Ruzzo W.L."/>
            <person name="Wloga D."/>
            <person name="Gaertig J."/>
            <person name="Frankel J."/>
            <person name="Tsao C.-C."/>
            <person name="Gorovsky M.A."/>
            <person name="Keeling P.J."/>
            <person name="Waller R.F."/>
            <person name="Patron N.J."/>
            <person name="Cherry J.M."/>
            <person name="Stover N.A."/>
            <person name="Krieger C.J."/>
            <person name="del Toro C."/>
            <person name="Ryder H.F."/>
            <person name="Williamson S.C."/>
            <person name="Barbeau R.A."/>
            <person name="Hamilton E.P."/>
            <person name="Orias E."/>
        </authorList>
    </citation>
    <scope>NUCLEOTIDE SEQUENCE [LARGE SCALE GENOMIC DNA]</scope>
    <source>
        <strain evidence="2">SB210</strain>
    </source>
</reference>
<organism evidence="1 2">
    <name type="scientific">Tetrahymena thermophila (strain SB210)</name>
    <dbReference type="NCBI Taxonomy" id="312017"/>
    <lineage>
        <taxon>Eukaryota</taxon>
        <taxon>Sar</taxon>
        <taxon>Alveolata</taxon>
        <taxon>Ciliophora</taxon>
        <taxon>Intramacronucleata</taxon>
        <taxon>Oligohymenophorea</taxon>
        <taxon>Hymenostomatida</taxon>
        <taxon>Tetrahymenina</taxon>
        <taxon>Tetrahymenidae</taxon>
        <taxon>Tetrahymena</taxon>
    </lineage>
</organism>